<dbReference type="AlphaFoldDB" id="A0A4R1BB28"/>
<evidence type="ECO:0000313" key="2">
    <source>
        <dbReference type="Proteomes" id="UP000295334"/>
    </source>
</evidence>
<keyword evidence="1" id="KW-0167">Capsid protein</keyword>
<dbReference type="Pfam" id="PF02348">
    <property type="entry name" value="CTP_transf_3"/>
    <property type="match status" value="1"/>
</dbReference>
<dbReference type="InterPro" id="IPR029044">
    <property type="entry name" value="Nucleotide-diphossugar_trans"/>
</dbReference>
<sequence length="259" mass="29276">MIIAFVPCRLKSSRLPNKAIKDIHGVPAIERALLNATAIPEVDKVVLATSTNPEDDALETHNLGGEVLVVRGSEEDVLSRWMPVIDQYEPEHVMRITGDCPLVPAELASLIINSHLKTGAEASFTRSPVALGLTCEIYKTSAIRKLRELFPQTNYSEYLILYFLNNPHLFQINEVPAPEKFIKSWRLTLDEQVDLDLFNELYGWLDAGRRAVSFDEVIRFFEANPEAAAINQGIEVKYRDNKALIEHLKEMTSYKEPVK</sequence>
<dbReference type="Gene3D" id="3.90.550.10">
    <property type="entry name" value="Spore Coat Polysaccharide Biosynthesis Protein SpsA, Chain A"/>
    <property type="match status" value="1"/>
</dbReference>
<dbReference type="EMBL" id="SJZI01000042">
    <property type="protein sequence ID" value="TCJ14180.1"/>
    <property type="molecule type" value="Genomic_DNA"/>
</dbReference>
<dbReference type="PANTHER" id="PTHR42866:SF1">
    <property type="entry name" value="SPORE COAT POLYSACCHARIDE BIOSYNTHESIS PROTEIN SPSF"/>
    <property type="match status" value="1"/>
</dbReference>
<proteinExistence type="predicted"/>
<dbReference type="PANTHER" id="PTHR42866">
    <property type="entry name" value="3-DEOXY-MANNO-OCTULOSONATE CYTIDYLYLTRANSFERASE"/>
    <property type="match status" value="1"/>
</dbReference>
<keyword evidence="1" id="KW-0946">Virion</keyword>
<name>A0A4R1BB28_9BACT</name>
<dbReference type="RefSeq" id="WP_131449053.1">
    <property type="nucleotide sequence ID" value="NZ_SJZI01000042.1"/>
</dbReference>
<dbReference type="SUPFAM" id="SSF53448">
    <property type="entry name" value="Nucleotide-diphospho-sugar transferases"/>
    <property type="match status" value="1"/>
</dbReference>
<dbReference type="InterPro" id="IPR003329">
    <property type="entry name" value="Cytidylyl_trans"/>
</dbReference>
<evidence type="ECO:0000313" key="1">
    <source>
        <dbReference type="EMBL" id="TCJ14180.1"/>
    </source>
</evidence>
<comment type="caution">
    <text evidence="1">The sequence shown here is derived from an EMBL/GenBank/DDBJ whole genome shotgun (WGS) entry which is preliminary data.</text>
</comment>
<protein>
    <submittedName>
        <fullName evidence="1">Spore coat protein</fullName>
    </submittedName>
</protein>
<dbReference type="OrthoDB" id="9815559at2"/>
<keyword evidence="2" id="KW-1185">Reference proteome</keyword>
<accession>A0A4R1BB28</accession>
<gene>
    <name evidence="1" type="ORF">EPD60_09235</name>
</gene>
<dbReference type="GO" id="GO:0005829">
    <property type="term" value="C:cytosol"/>
    <property type="evidence" value="ECO:0007669"/>
    <property type="project" value="TreeGrafter"/>
</dbReference>
<dbReference type="Proteomes" id="UP000295334">
    <property type="component" value="Unassembled WGS sequence"/>
</dbReference>
<reference evidence="1 2" key="1">
    <citation type="submission" date="2019-03" db="EMBL/GenBank/DDBJ databases">
        <authorList>
            <person name="Kim M.K.M."/>
        </authorList>
    </citation>
    <scope>NUCLEOTIDE SEQUENCE [LARGE SCALE GENOMIC DNA]</scope>
    <source>
        <strain evidence="1 2">17J68-12</strain>
    </source>
</reference>
<organism evidence="1 2">
    <name type="scientific">Flaviaesturariibacter flavus</name>
    <dbReference type="NCBI Taxonomy" id="2502780"/>
    <lineage>
        <taxon>Bacteria</taxon>
        <taxon>Pseudomonadati</taxon>
        <taxon>Bacteroidota</taxon>
        <taxon>Chitinophagia</taxon>
        <taxon>Chitinophagales</taxon>
        <taxon>Chitinophagaceae</taxon>
        <taxon>Flaviaestuariibacter</taxon>
    </lineage>
</organism>